<evidence type="ECO:0000259" key="6">
    <source>
        <dbReference type="Pfam" id="PF16040"/>
    </source>
</evidence>
<feature type="domain" description="E3 ubiquitin-protein ligase APD1-4 N-terminal" evidence="6">
    <location>
        <begin position="72"/>
        <end position="138"/>
    </location>
</feature>
<dbReference type="Pfam" id="PF16041">
    <property type="entry name" value="APD1-4_M"/>
    <property type="match status" value="1"/>
</dbReference>
<dbReference type="GO" id="GO:0061630">
    <property type="term" value="F:ubiquitin protein ligase activity"/>
    <property type="evidence" value="ECO:0007669"/>
    <property type="project" value="TreeGrafter"/>
</dbReference>
<dbReference type="PANTHER" id="PTHR46858:SF5">
    <property type="entry name" value="E3 UBIQUITIN-PROTEIN LIGASE APD1-RELATED"/>
    <property type="match status" value="1"/>
</dbReference>
<feature type="region of interest" description="Disordered" evidence="4">
    <location>
        <begin position="274"/>
        <end position="299"/>
    </location>
</feature>
<organism evidence="8 9">
    <name type="scientific">Triticum turgidum subsp. durum</name>
    <name type="common">Durum wheat</name>
    <name type="synonym">Triticum durum</name>
    <dbReference type="NCBI Taxonomy" id="4567"/>
    <lineage>
        <taxon>Eukaryota</taxon>
        <taxon>Viridiplantae</taxon>
        <taxon>Streptophyta</taxon>
        <taxon>Embryophyta</taxon>
        <taxon>Tracheophyta</taxon>
        <taxon>Spermatophyta</taxon>
        <taxon>Magnoliopsida</taxon>
        <taxon>Liliopsida</taxon>
        <taxon>Poales</taxon>
        <taxon>Poaceae</taxon>
        <taxon>BOP clade</taxon>
        <taxon>Pooideae</taxon>
        <taxon>Triticodae</taxon>
        <taxon>Triticeae</taxon>
        <taxon>Triticinae</taxon>
        <taxon>Triticum</taxon>
    </lineage>
</organism>
<dbReference type="GO" id="GO:0005768">
    <property type="term" value="C:endosome"/>
    <property type="evidence" value="ECO:0007669"/>
    <property type="project" value="TreeGrafter"/>
</dbReference>
<feature type="domain" description="E3 ubiquitin-protein ligase APD1-4 middle" evidence="7">
    <location>
        <begin position="141"/>
        <end position="242"/>
    </location>
</feature>
<dbReference type="GO" id="GO:0016567">
    <property type="term" value="P:protein ubiquitination"/>
    <property type="evidence" value="ECO:0007669"/>
    <property type="project" value="TreeGrafter"/>
</dbReference>
<keyword evidence="2" id="KW-0863">Zinc-finger</keyword>
<dbReference type="Gramene" id="TRITD1Bv1G188180.1">
    <property type="protein sequence ID" value="TRITD1Bv1G188180.1"/>
    <property type="gene ID" value="TRITD1Bv1G188180"/>
</dbReference>
<dbReference type="InterPro" id="IPR032008">
    <property type="entry name" value="APD1-4_N"/>
</dbReference>
<protein>
    <recommendedName>
        <fullName evidence="10">RING-type domain-containing protein</fullName>
    </recommendedName>
</protein>
<evidence type="ECO:0000256" key="1">
    <source>
        <dbReference type="ARBA" id="ARBA00022723"/>
    </source>
</evidence>
<evidence type="ECO:0000256" key="2">
    <source>
        <dbReference type="ARBA" id="ARBA00022771"/>
    </source>
</evidence>
<dbReference type="Gene3D" id="3.30.40.10">
    <property type="entry name" value="Zinc/RING finger domain, C3HC4 (zinc finger)"/>
    <property type="match status" value="1"/>
</dbReference>
<accession>A0A9R0R1K9</accession>
<keyword evidence="9" id="KW-1185">Reference proteome</keyword>
<evidence type="ECO:0000313" key="8">
    <source>
        <dbReference type="EMBL" id="VAH21318.1"/>
    </source>
</evidence>
<dbReference type="EMBL" id="LT934112">
    <property type="protein sequence ID" value="VAH21318.1"/>
    <property type="molecule type" value="Genomic_DNA"/>
</dbReference>
<keyword evidence="1" id="KW-0479">Metal-binding</keyword>
<reference evidence="8 9" key="1">
    <citation type="submission" date="2017-09" db="EMBL/GenBank/DDBJ databases">
        <authorList>
            <consortium name="International Durum Wheat Genome Sequencing Consortium (IDWGSC)"/>
            <person name="Milanesi L."/>
        </authorList>
    </citation>
    <scope>NUCLEOTIDE SEQUENCE [LARGE SCALE GENOMIC DNA]</scope>
    <source>
        <strain evidence="9">cv. Svevo</strain>
    </source>
</reference>
<dbReference type="PANTHER" id="PTHR46858">
    <property type="entry name" value="OS05G0521000 PROTEIN"/>
    <property type="match status" value="1"/>
</dbReference>
<dbReference type="InterPro" id="IPR032010">
    <property type="entry name" value="APD1-4_M"/>
</dbReference>
<feature type="signal peptide" evidence="5">
    <location>
        <begin position="1"/>
        <end position="24"/>
    </location>
</feature>
<evidence type="ECO:0000256" key="4">
    <source>
        <dbReference type="SAM" id="MobiDB-lite"/>
    </source>
</evidence>
<feature type="chain" id="PRO_5040407408" description="RING-type domain-containing protein" evidence="5">
    <location>
        <begin position="25"/>
        <end position="335"/>
    </location>
</feature>
<dbReference type="GO" id="GO:0008270">
    <property type="term" value="F:zinc ion binding"/>
    <property type="evidence" value="ECO:0007669"/>
    <property type="project" value="UniProtKB-KW"/>
</dbReference>
<evidence type="ECO:0000256" key="3">
    <source>
        <dbReference type="ARBA" id="ARBA00022833"/>
    </source>
</evidence>
<evidence type="ECO:0008006" key="10">
    <source>
        <dbReference type="Google" id="ProtNLM"/>
    </source>
</evidence>
<evidence type="ECO:0000256" key="5">
    <source>
        <dbReference type="SAM" id="SignalP"/>
    </source>
</evidence>
<evidence type="ECO:0000259" key="7">
    <source>
        <dbReference type="Pfam" id="PF16041"/>
    </source>
</evidence>
<dbReference type="GO" id="GO:0009705">
    <property type="term" value="C:plant-type vacuole membrane"/>
    <property type="evidence" value="ECO:0007669"/>
    <property type="project" value="TreeGrafter"/>
</dbReference>
<dbReference type="Proteomes" id="UP000324705">
    <property type="component" value="Chromosome 1B"/>
</dbReference>
<gene>
    <name evidence="8" type="ORF">TRITD_1Bv1G188180</name>
</gene>
<dbReference type="InterPro" id="IPR013083">
    <property type="entry name" value="Znf_RING/FYVE/PHD"/>
</dbReference>
<proteinExistence type="predicted"/>
<name>A0A9R0R1K9_TRITD</name>
<dbReference type="Pfam" id="PF16040">
    <property type="entry name" value="APD1-4_N"/>
    <property type="match status" value="1"/>
</dbReference>
<keyword evidence="3" id="KW-0862">Zinc</keyword>
<keyword evidence="5" id="KW-0732">Signal</keyword>
<evidence type="ECO:0000313" key="9">
    <source>
        <dbReference type="Proteomes" id="UP000324705"/>
    </source>
</evidence>
<dbReference type="Pfam" id="PF13920">
    <property type="entry name" value="zf-C3HC4_3"/>
    <property type="match status" value="1"/>
</dbReference>
<dbReference type="AlphaFoldDB" id="A0A9R0R1K9"/>
<sequence length="335" mass="35524">MAAAAMSCFVVVLALCLLVSMALMAGHYYGRAELVAGPGCSRLLRANPLFVQDITVRTAEEEGSGASGIVLYGLAEIPGLLDDVPAVWSEARRVVLPANSHKEWVYFLNRGSQIEVNYSVEPGTGPTNPLRVTIAQGTGAVKQSINSSEDYYITVGNLRDQDTTAMLDFRISAVLYNTSGAEYACSPSPGGSGCTYRLPILGENVAVLSSGLKQGVKVELSYGPRWIVYFVGSAILAVSLLLLYEVLSVLLGFCCAVAAAQRETTATTAASLLESKEEEEGGSRGSSFESVSSHDGEAGDEEEGRRLCVVCCDARRDCFFMPCGHSATCHACGTK</sequence>